<accession>D3T7A0</accession>
<proteinExistence type="predicted"/>
<dbReference type="HOGENOM" id="CLU_2995190_0_0_9"/>
<gene>
    <name evidence="1" type="ordered locus">Thit_0530</name>
</gene>
<evidence type="ECO:0000313" key="1">
    <source>
        <dbReference type="EMBL" id="ADD01832.1"/>
    </source>
</evidence>
<dbReference type="AlphaFoldDB" id="D3T7A0"/>
<organism evidence="1 2">
    <name type="scientific">Thermoanaerobacter italicus (strain DSM 9252 / Ab9)</name>
    <dbReference type="NCBI Taxonomy" id="580331"/>
    <lineage>
        <taxon>Bacteria</taxon>
        <taxon>Bacillati</taxon>
        <taxon>Bacillota</taxon>
        <taxon>Clostridia</taxon>
        <taxon>Thermoanaerobacterales</taxon>
        <taxon>Thermoanaerobacteraceae</taxon>
        <taxon>Thermoanaerobacter</taxon>
    </lineage>
</organism>
<keyword evidence="2" id="KW-1185">Reference proteome</keyword>
<dbReference type="EMBL" id="CP001936">
    <property type="protein sequence ID" value="ADD01832.1"/>
    <property type="molecule type" value="Genomic_DNA"/>
</dbReference>
<sequence length="57" mass="6550">MTQVLEVLLPILEGRFAGRPWITYVFKRDNGAKGLAQKIYLRKLDTDQISKGILTWS</sequence>
<dbReference type="KEGG" id="tit:Thit_0530"/>
<reference evidence="1" key="1">
    <citation type="submission" date="2010-02" db="EMBL/GenBank/DDBJ databases">
        <title>Complete sequence of Thermoanaerobacter italicus Ab9.</title>
        <authorList>
            <consortium name="US DOE Joint Genome Institute"/>
            <person name="Lucas S."/>
            <person name="Copeland A."/>
            <person name="Lapidus A."/>
            <person name="Cheng J.-F."/>
            <person name="Bruce D."/>
            <person name="Goodwin L."/>
            <person name="Pitluck S."/>
            <person name="Chertkov O."/>
            <person name="Detter J.C."/>
            <person name="Han C."/>
            <person name="Tapia R."/>
            <person name="Land M."/>
            <person name="Hauser L."/>
            <person name="Kyrpides N."/>
            <person name="Mikhailova N."/>
            <person name="Hemme C.L."/>
            <person name="Woyke T."/>
        </authorList>
    </citation>
    <scope>NUCLEOTIDE SEQUENCE [LARGE SCALE GENOMIC DNA]</scope>
    <source>
        <strain evidence="1">Ab9</strain>
    </source>
</reference>
<protein>
    <submittedName>
        <fullName evidence="1">Uncharacterized protein</fullName>
    </submittedName>
</protein>
<dbReference type="Proteomes" id="UP000001552">
    <property type="component" value="Chromosome"/>
</dbReference>
<name>D3T7A0_THEIA</name>
<evidence type="ECO:0000313" key="2">
    <source>
        <dbReference type="Proteomes" id="UP000001552"/>
    </source>
</evidence>